<dbReference type="PANTHER" id="PTHR46603">
    <property type="entry name" value="ABSCISSION/NOCUT CHECKPOINT REGULATOR"/>
    <property type="match status" value="1"/>
</dbReference>
<dbReference type="PANTHER" id="PTHR46603:SF1">
    <property type="entry name" value="ABSCISSION_NOCUT CHECKPOINT REGULATOR"/>
    <property type="match status" value="1"/>
</dbReference>
<gene>
    <name evidence="2" type="ORF">INT43_008109</name>
</gene>
<evidence type="ECO:0000313" key="3">
    <source>
        <dbReference type="Proteomes" id="UP000654370"/>
    </source>
</evidence>
<dbReference type="Pfam" id="PF22586">
    <property type="entry name" value="ANCHR-like_BBOX"/>
    <property type="match status" value="1"/>
</dbReference>
<dbReference type="OrthoDB" id="5407799at2759"/>
<feature type="region of interest" description="Disordered" evidence="1">
    <location>
        <begin position="166"/>
        <end position="188"/>
    </location>
</feature>
<evidence type="ECO:0008006" key="4">
    <source>
        <dbReference type="Google" id="ProtNLM"/>
    </source>
</evidence>
<dbReference type="SUPFAM" id="SSF57845">
    <property type="entry name" value="B-box zinc-binding domain"/>
    <property type="match status" value="1"/>
</dbReference>
<evidence type="ECO:0000256" key="1">
    <source>
        <dbReference type="SAM" id="MobiDB-lite"/>
    </source>
</evidence>
<protein>
    <recommendedName>
        <fullName evidence="4">Zinc finger FYVE domain-containing protein 19</fullName>
    </recommendedName>
</protein>
<comment type="caution">
    <text evidence="2">The sequence shown here is derived from an EMBL/GenBank/DDBJ whole genome shotgun (WGS) entry which is preliminary data.</text>
</comment>
<feature type="compositionally biased region" description="Polar residues" evidence="1">
    <location>
        <begin position="167"/>
        <end position="178"/>
    </location>
</feature>
<reference evidence="2" key="1">
    <citation type="submission" date="2020-12" db="EMBL/GenBank/DDBJ databases">
        <title>Metabolic potential, ecology and presence of endohyphal bacteria is reflected in genomic diversity of Mucoromycotina.</title>
        <authorList>
            <person name="Muszewska A."/>
            <person name="Okrasinska A."/>
            <person name="Steczkiewicz K."/>
            <person name="Drgas O."/>
            <person name="Orlowska M."/>
            <person name="Perlinska-Lenart U."/>
            <person name="Aleksandrzak-Piekarczyk T."/>
            <person name="Szatraj K."/>
            <person name="Zielenkiewicz U."/>
            <person name="Pilsyk S."/>
            <person name="Malc E."/>
            <person name="Mieczkowski P."/>
            <person name="Kruszewska J.S."/>
            <person name="Biernat P."/>
            <person name="Pawlowska J."/>
        </authorList>
    </citation>
    <scope>NUCLEOTIDE SEQUENCE</scope>
    <source>
        <strain evidence="2">WA0000067209</strain>
    </source>
</reference>
<sequence length="249" mass="28358">MPRSEDDDDVAKRIAKLKEDSRIDPNDLTDEALNARFKAVFGHDNVADKKKLDYNIPDHFDDNGYANMLDEDLGSSDDDYLEDILNNAAQSSSTAPRHSSHLDAAVNTFLGEGEHSNFAEEDDIVRRVQEELALEKKYKKVHGDSDEILERRFAAFSKDVKDVLRNTKPSSGTSTQKYTRVYVPPPKPFEEEEVDETEGWCCICNEDGVIVCMDCEDDVYCKACFKEVHLGPNADMDMGSHKWKYYNKR</sequence>
<dbReference type="EMBL" id="JAEPQZ010000019">
    <property type="protein sequence ID" value="KAG2171729.1"/>
    <property type="molecule type" value="Genomic_DNA"/>
</dbReference>
<proteinExistence type="predicted"/>
<evidence type="ECO:0000313" key="2">
    <source>
        <dbReference type="EMBL" id="KAG2171729.1"/>
    </source>
</evidence>
<organism evidence="2 3">
    <name type="scientific">Mortierella isabellina</name>
    <name type="common">Filamentous fungus</name>
    <name type="synonym">Umbelopsis isabellina</name>
    <dbReference type="NCBI Taxonomy" id="91625"/>
    <lineage>
        <taxon>Eukaryota</taxon>
        <taxon>Fungi</taxon>
        <taxon>Fungi incertae sedis</taxon>
        <taxon>Mucoromycota</taxon>
        <taxon>Mucoromycotina</taxon>
        <taxon>Umbelopsidomycetes</taxon>
        <taxon>Umbelopsidales</taxon>
        <taxon>Umbelopsidaceae</taxon>
        <taxon>Umbelopsis</taxon>
    </lineage>
</organism>
<dbReference type="AlphaFoldDB" id="A0A8H7U9R3"/>
<name>A0A8H7U9R3_MORIS</name>
<accession>A0A8H7U9R3</accession>
<keyword evidence="3" id="KW-1185">Reference proteome</keyword>
<dbReference type="Proteomes" id="UP000654370">
    <property type="component" value="Unassembled WGS sequence"/>
</dbReference>